<keyword evidence="2" id="KW-1185">Reference proteome</keyword>
<reference evidence="2" key="1">
    <citation type="journal article" date="2008" name="Nat. Genet.">
        <title>The Pristionchus pacificus genome provides a unique perspective on nematode lifestyle and parasitism.</title>
        <authorList>
            <person name="Dieterich C."/>
            <person name="Clifton S.W."/>
            <person name="Schuster L.N."/>
            <person name="Chinwalla A."/>
            <person name="Delehaunty K."/>
            <person name="Dinkelacker I."/>
            <person name="Fulton L."/>
            <person name="Fulton R."/>
            <person name="Godfrey J."/>
            <person name="Minx P."/>
            <person name="Mitreva M."/>
            <person name="Roeseler W."/>
            <person name="Tian H."/>
            <person name="Witte H."/>
            <person name="Yang S.P."/>
            <person name="Wilson R.K."/>
            <person name="Sommer R.J."/>
        </authorList>
    </citation>
    <scope>NUCLEOTIDE SEQUENCE [LARGE SCALE GENOMIC DNA]</scope>
    <source>
        <strain evidence="2">PS312</strain>
    </source>
</reference>
<dbReference type="AlphaFoldDB" id="A0A2A6D0U9"/>
<evidence type="ECO:0000313" key="1">
    <source>
        <dbReference type="EnsemblMetazoa" id="PPA39446.1"/>
    </source>
</evidence>
<dbReference type="EnsemblMetazoa" id="PPA39446.1">
    <property type="protein sequence ID" value="PPA39446.1"/>
    <property type="gene ID" value="WBGene00277815"/>
</dbReference>
<gene>
    <name evidence="1" type="primary">WBGene00277815</name>
</gene>
<accession>A0A8R1YW84</accession>
<dbReference type="Proteomes" id="UP000005239">
    <property type="component" value="Unassembled WGS sequence"/>
</dbReference>
<name>A0A2A6D0U9_PRIPA</name>
<organism evidence="1 2">
    <name type="scientific">Pristionchus pacificus</name>
    <name type="common">Parasitic nematode worm</name>
    <dbReference type="NCBI Taxonomy" id="54126"/>
    <lineage>
        <taxon>Eukaryota</taxon>
        <taxon>Metazoa</taxon>
        <taxon>Ecdysozoa</taxon>
        <taxon>Nematoda</taxon>
        <taxon>Chromadorea</taxon>
        <taxon>Rhabditida</taxon>
        <taxon>Rhabditina</taxon>
        <taxon>Diplogasteromorpha</taxon>
        <taxon>Diplogasteroidea</taxon>
        <taxon>Neodiplogasteridae</taxon>
        <taxon>Pristionchus</taxon>
    </lineage>
</organism>
<proteinExistence type="predicted"/>
<sequence>MPSSALLICLLLAVLLVSLDALPFFGFGKESNYEAPSSVFYGRQIQDAPPDRGYVYSRMRG</sequence>
<evidence type="ECO:0000313" key="2">
    <source>
        <dbReference type="Proteomes" id="UP000005239"/>
    </source>
</evidence>
<accession>A0A2A6D0U9</accession>
<protein>
    <submittedName>
        <fullName evidence="1">Uncharacterized protein</fullName>
    </submittedName>
</protein>
<reference evidence="1" key="2">
    <citation type="submission" date="2022-06" db="UniProtKB">
        <authorList>
            <consortium name="EnsemblMetazoa"/>
        </authorList>
    </citation>
    <scope>IDENTIFICATION</scope>
    <source>
        <strain evidence="1">PS312</strain>
    </source>
</reference>